<proteinExistence type="inferred from homology"/>
<dbReference type="OrthoDB" id="3227768at2759"/>
<evidence type="ECO:0000256" key="4">
    <source>
        <dbReference type="ARBA" id="ARBA00022670"/>
    </source>
</evidence>
<keyword evidence="7 13" id="KW-0378">Hydrolase</keyword>
<feature type="active site" evidence="11">
    <location>
        <position position="427"/>
    </location>
</feature>
<keyword evidence="10 13" id="KW-0865">Zymogen</keyword>
<keyword evidence="6 13" id="KW-0732">Signal</keyword>
<gene>
    <name evidence="15" type="ORF">K458DRAFT_492634</name>
</gene>
<feature type="binding site" evidence="12">
    <location>
        <position position="456"/>
    </location>
    <ligand>
        <name>Zn(2+)</name>
        <dbReference type="ChEBI" id="CHEBI:29105"/>
        <note>catalytic</note>
    </ligand>
</feature>
<dbReference type="Pfam" id="PF07504">
    <property type="entry name" value="FTP"/>
    <property type="match status" value="1"/>
</dbReference>
<accession>A0A6G1IDB1</accession>
<dbReference type="InterPro" id="IPR050371">
    <property type="entry name" value="Fungal_virulence_M36"/>
</dbReference>
<evidence type="ECO:0000256" key="12">
    <source>
        <dbReference type="PIRSR" id="PIRSR601842-2"/>
    </source>
</evidence>
<keyword evidence="16" id="KW-1185">Reference proteome</keyword>
<dbReference type="Gene3D" id="3.10.170.10">
    <property type="match status" value="1"/>
</dbReference>
<dbReference type="GO" id="GO:0008270">
    <property type="term" value="F:zinc ion binding"/>
    <property type="evidence" value="ECO:0007669"/>
    <property type="project" value="InterPro"/>
</dbReference>
<evidence type="ECO:0000256" key="9">
    <source>
        <dbReference type="ARBA" id="ARBA00023049"/>
    </source>
</evidence>
<comment type="similarity">
    <text evidence="2 13">Belongs to the peptidase M36 family.</text>
</comment>
<keyword evidence="8 12" id="KW-0862">Zinc</keyword>
<sequence>MVHLQGFFYLAGLVAAHPVHRSPSQENKRAATLHSYRFDTIPQYTTIDVSRESINSSTLNRRDFNIDYVQVATRMLQETAPNVEFRVIDDHYIGANGVGHVHFQQVVDGVDVVNADFNANVLRDGTVVSFGGSLRADVVEVLDAAEVKGVSISPLTAFRSAVNILDLPIHDVSSGARVVATGDDEIHVIEGIVGCNTSPTVKRAYFSTNRDLFLTWRIELDMEENWLLAFVDATTGEVAGVVDYTNGASYEVYPWGSMNPTESSRRVIVNPENEASSPFGWHSTGTENYTTLRGNNVYVKAGFQSSQYYTDASSPSLLFSYPYSPAITDPQSYALASATQAFYTLNKFHDILYTLGFDEAAGNFQVSNNGKGGRAGDPIQITFQEGGTALTTTPLDGTSPRIQMGVWTVSGGPSRDSVFDATVLIHEAMHCVTGRLVGGGATSGCLSTTDGLSINEGYSDLVATLLRIKQTDSRSKDYTVADWATGQAVGLRSHYISTNMQTTPLTFQSLNELSSSGGFDVGTTWTTAVYEVFWNMAEMHGIGEVEKVTLDARGVPQGARYLLLKLILDSEALLPCSPHHLQGRDALVQADQILTGGENKCAIWRGFAKRGFGEDAVRGSGAKTRVNGFKVLSGC</sequence>
<evidence type="ECO:0000256" key="10">
    <source>
        <dbReference type="ARBA" id="ARBA00023145"/>
    </source>
</evidence>
<dbReference type="InterPro" id="IPR011096">
    <property type="entry name" value="FTP_domain"/>
</dbReference>
<feature type="domain" description="FTP" evidence="14">
    <location>
        <begin position="84"/>
        <end position="134"/>
    </location>
</feature>
<evidence type="ECO:0000313" key="15">
    <source>
        <dbReference type="EMBL" id="KAF2676204.1"/>
    </source>
</evidence>
<keyword evidence="9 13" id="KW-0482">Metalloprotease</keyword>
<dbReference type="AlphaFoldDB" id="A0A6G1IDB1"/>
<dbReference type="GO" id="GO:0004222">
    <property type="term" value="F:metalloendopeptidase activity"/>
    <property type="evidence" value="ECO:0007669"/>
    <property type="project" value="InterPro"/>
</dbReference>
<dbReference type="SUPFAM" id="SSF55486">
    <property type="entry name" value="Metalloproteases ('zincins'), catalytic domain"/>
    <property type="match status" value="1"/>
</dbReference>
<dbReference type="Proteomes" id="UP000799291">
    <property type="component" value="Unassembled WGS sequence"/>
</dbReference>
<evidence type="ECO:0000256" key="1">
    <source>
        <dbReference type="ARBA" id="ARBA00004613"/>
    </source>
</evidence>
<dbReference type="InterPro" id="IPR027268">
    <property type="entry name" value="Peptidase_M4/M1_CTD_sf"/>
</dbReference>
<evidence type="ECO:0000256" key="5">
    <source>
        <dbReference type="ARBA" id="ARBA00022723"/>
    </source>
</evidence>
<evidence type="ECO:0000256" key="7">
    <source>
        <dbReference type="ARBA" id="ARBA00022801"/>
    </source>
</evidence>
<feature type="signal peptide" evidence="13">
    <location>
        <begin position="1"/>
        <end position="16"/>
    </location>
</feature>
<evidence type="ECO:0000256" key="3">
    <source>
        <dbReference type="ARBA" id="ARBA00022525"/>
    </source>
</evidence>
<dbReference type="PANTHER" id="PTHR33478:SF1">
    <property type="entry name" value="EXTRACELLULAR METALLOPROTEINASE MEP"/>
    <property type="match status" value="1"/>
</dbReference>
<evidence type="ECO:0000259" key="14">
    <source>
        <dbReference type="Pfam" id="PF07504"/>
    </source>
</evidence>
<feature type="chain" id="PRO_5026375085" description="Extracellular metalloproteinase" evidence="13">
    <location>
        <begin position="17"/>
        <end position="635"/>
    </location>
</feature>
<dbReference type="Pfam" id="PF02128">
    <property type="entry name" value="Peptidase_M36"/>
    <property type="match status" value="1"/>
</dbReference>
<dbReference type="InterPro" id="IPR001842">
    <property type="entry name" value="Peptidase_M36"/>
</dbReference>
<feature type="binding site" evidence="12">
    <location>
        <position position="426"/>
    </location>
    <ligand>
        <name>Zn(2+)</name>
        <dbReference type="ChEBI" id="CHEBI:29105"/>
        <note>catalytic</note>
    </ligand>
</feature>
<dbReference type="Gene3D" id="1.10.390.10">
    <property type="entry name" value="Neutral Protease Domain 2"/>
    <property type="match status" value="1"/>
</dbReference>
<dbReference type="EC" id="3.4.24.-" evidence="13"/>
<keyword evidence="4 13" id="KW-0645">Protease</keyword>
<dbReference type="EMBL" id="MU005638">
    <property type="protein sequence ID" value="KAF2676204.1"/>
    <property type="molecule type" value="Genomic_DNA"/>
</dbReference>
<dbReference type="GO" id="GO:0006508">
    <property type="term" value="P:proteolysis"/>
    <property type="evidence" value="ECO:0007669"/>
    <property type="project" value="UniProtKB-KW"/>
</dbReference>
<keyword evidence="5 12" id="KW-0479">Metal-binding</keyword>
<protein>
    <recommendedName>
        <fullName evidence="13">Extracellular metalloproteinase</fullName>
        <ecNumber evidence="13">3.4.24.-</ecNumber>
    </recommendedName>
    <alternativeName>
        <fullName evidence="13">Fungalysin</fullName>
    </alternativeName>
</protein>
<evidence type="ECO:0000256" key="13">
    <source>
        <dbReference type="RuleBase" id="RU364017"/>
    </source>
</evidence>
<organism evidence="15 16">
    <name type="scientific">Lentithecium fluviatile CBS 122367</name>
    <dbReference type="NCBI Taxonomy" id="1168545"/>
    <lineage>
        <taxon>Eukaryota</taxon>
        <taxon>Fungi</taxon>
        <taxon>Dikarya</taxon>
        <taxon>Ascomycota</taxon>
        <taxon>Pezizomycotina</taxon>
        <taxon>Dothideomycetes</taxon>
        <taxon>Pleosporomycetidae</taxon>
        <taxon>Pleosporales</taxon>
        <taxon>Massarineae</taxon>
        <taxon>Lentitheciaceae</taxon>
        <taxon>Lentithecium</taxon>
    </lineage>
</organism>
<reference evidence="15" key="1">
    <citation type="journal article" date="2020" name="Stud. Mycol.">
        <title>101 Dothideomycetes genomes: a test case for predicting lifestyles and emergence of pathogens.</title>
        <authorList>
            <person name="Haridas S."/>
            <person name="Albert R."/>
            <person name="Binder M."/>
            <person name="Bloem J."/>
            <person name="Labutti K."/>
            <person name="Salamov A."/>
            <person name="Andreopoulos B."/>
            <person name="Baker S."/>
            <person name="Barry K."/>
            <person name="Bills G."/>
            <person name="Bluhm B."/>
            <person name="Cannon C."/>
            <person name="Castanera R."/>
            <person name="Culley D."/>
            <person name="Daum C."/>
            <person name="Ezra D."/>
            <person name="Gonzalez J."/>
            <person name="Henrissat B."/>
            <person name="Kuo A."/>
            <person name="Liang C."/>
            <person name="Lipzen A."/>
            <person name="Lutzoni F."/>
            <person name="Magnuson J."/>
            <person name="Mondo S."/>
            <person name="Nolan M."/>
            <person name="Ohm R."/>
            <person name="Pangilinan J."/>
            <person name="Park H.-J."/>
            <person name="Ramirez L."/>
            <person name="Alfaro M."/>
            <person name="Sun H."/>
            <person name="Tritt A."/>
            <person name="Yoshinaga Y."/>
            <person name="Zwiers L.-H."/>
            <person name="Turgeon B."/>
            <person name="Goodwin S."/>
            <person name="Spatafora J."/>
            <person name="Crous P."/>
            <person name="Grigoriev I."/>
        </authorList>
    </citation>
    <scope>NUCLEOTIDE SEQUENCE</scope>
    <source>
        <strain evidence="15">CBS 122367</strain>
    </source>
</reference>
<keyword evidence="3 13" id="KW-0964">Secreted</keyword>
<evidence type="ECO:0000313" key="16">
    <source>
        <dbReference type="Proteomes" id="UP000799291"/>
    </source>
</evidence>
<evidence type="ECO:0000256" key="11">
    <source>
        <dbReference type="PIRSR" id="PIRSR601842-1"/>
    </source>
</evidence>
<evidence type="ECO:0000256" key="2">
    <source>
        <dbReference type="ARBA" id="ARBA00006006"/>
    </source>
</evidence>
<evidence type="ECO:0000256" key="6">
    <source>
        <dbReference type="ARBA" id="ARBA00022729"/>
    </source>
</evidence>
<dbReference type="CDD" id="cd09596">
    <property type="entry name" value="M36"/>
    <property type="match status" value="1"/>
</dbReference>
<comment type="subcellular location">
    <subcellularLocation>
        <location evidence="1 13">Secreted</location>
    </subcellularLocation>
</comment>
<feature type="binding site" evidence="12">
    <location>
        <position position="430"/>
    </location>
    <ligand>
        <name>Zn(2+)</name>
        <dbReference type="ChEBI" id="CHEBI:29105"/>
        <note>catalytic</note>
    </ligand>
</feature>
<dbReference type="GO" id="GO:0005576">
    <property type="term" value="C:extracellular region"/>
    <property type="evidence" value="ECO:0007669"/>
    <property type="project" value="UniProtKB-SubCell"/>
</dbReference>
<comment type="cofactor">
    <cofactor evidence="12">
        <name>Zn(2+)</name>
        <dbReference type="ChEBI" id="CHEBI:29105"/>
    </cofactor>
    <text evidence="12">Binds 1 zinc ion per subunit.</text>
</comment>
<name>A0A6G1IDB1_9PLEO</name>
<dbReference type="PANTHER" id="PTHR33478">
    <property type="entry name" value="EXTRACELLULAR METALLOPROTEINASE MEP"/>
    <property type="match status" value="1"/>
</dbReference>
<dbReference type="PRINTS" id="PR00999">
    <property type="entry name" value="FUNGALYSIN"/>
</dbReference>
<evidence type="ECO:0000256" key="8">
    <source>
        <dbReference type="ARBA" id="ARBA00022833"/>
    </source>
</evidence>